<dbReference type="SMART" id="SM00184">
    <property type="entry name" value="RING"/>
    <property type="match status" value="1"/>
</dbReference>
<name>A0A251MTA8_PRUPE</name>
<dbReference type="Gramene" id="ONH90352">
    <property type="protein sequence ID" value="ONH90352"/>
    <property type="gene ID" value="PRUPE_8G048800"/>
</dbReference>
<dbReference type="PROSITE" id="PS50089">
    <property type="entry name" value="ZF_RING_2"/>
    <property type="match status" value="1"/>
</dbReference>
<protein>
    <recommendedName>
        <fullName evidence="2">RING-type E3 ubiquitin transferase</fullName>
        <ecNumber evidence="2">2.3.2.27</ecNumber>
    </recommendedName>
</protein>
<dbReference type="InterPro" id="IPR013083">
    <property type="entry name" value="Znf_RING/FYVE/PHD"/>
</dbReference>
<evidence type="ECO:0000313" key="8">
    <source>
        <dbReference type="EMBL" id="ONH90352.1"/>
    </source>
</evidence>
<evidence type="ECO:0000256" key="3">
    <source>
        <dbReference type="ARBA" id="ARBA00022723"/>
    </source>
</evidence>
<dbReference type="InterPro" id="IPR001841">
    <property type="entry name" value="Znf_RING"/>
</dbReference>
<keyword evidence="5" id="KW-0862">Zinc</keyword>
<evidence type="ECO:0000256" key="4">
    <source>
        <dbReference type="ARBA" id="ARBA00022771"/>
    </source>
</evidence>
<dbReference type="EMBL" id="CM007658">
    <property type="protein sequence ID" value="ONH90352.1"/>
    <property type="molecule type" value="Genomic_DNA"/>
</dbReference>
<dbReference type="GO" id="GO:0016567">
    <property type="term" value="P:protein ubiquitination"/>
    <property type="evidence" value="ECO:0000318"/>
    <property type="project" value="GO_Central"/>
</dbReference>
<dbReference type="GO" id="GO:0061630">
    <property type="term" value="F:ubiquitin protein ligase activity"/>
    <property type="evidence" value="ECO:0000318"/>
    <property type="project" value="GO_Central"/>
</dbReference>
<dbReference type="OrthoDB" id="1194598at2759"/>
<evidence type="ECO:0000256" key="1">
    <source>
        <dbReference type="ARBA" id="ARBA00000900"/>
    </source>
</evidence>
<dbReference type="Pfam" id="PF13639">
    <property type="entry name" value="zf-RING_2"/>
    <property type="match status" value="1"/>
</dbReference>
<dbReference type="EC" id="2.3.2.27" evidence="2"/>
<dbReference type="GO" id="GO:0005737">
    <property type="term" value="C:cytoplasm"/>
    <property type="evidence" value="ECO:0000318"/>
    <property type="project" value="GO_Central"/>
</dbReference>
<comment type="catalytic activity">
    <reaction evidence="1">
        <text>S-ubiquitinyl-[E2 ubiquitin-conjugating enzyme]-L-cysteine + [acceptor protein]-L-lysine = [E2 ubiquitin-conjugating enzyme]-L-cysteine + N(6)-ubiquitinyl-[acceptor protein]-L-lysine.</text>
        <dbReference type="EC" id="2.3.2.27"/>
    </reaction>
</comment>
<proteinExistence type="predicted"/>
<dbReference type="GO" id="GO:0008270">
    <property type="term" value="F:zinc ion binding"/>
    <property type="evidence" value="ECO:0007669"/>
    <property type="project" value="UniProtKB-KW"/>
</dbReference>
<dbReference type="CDD" id="cd16454">
    <property type="entry name" value="RING-H2_PA-TM-RING"/>
    <property type="match status" value="1"/>
</dbReference>
<dbReference type="PANTHER" id="PTHR15710:SF229">
    <property type="entry name" value="E3 UBIQUITIN-PROTEIN LIGASE RNF181-LIKE"/>
    <property type="match status" value="1"/>
</dbReference>
<dbReference type="PANTHER" id="PTHR15710">
    <property type="entry name" value="E3 UBIQUITIN-PROTEIN LIGASE PRAJA"/>
    <property type="match status" value="1"/>
</dbReference>
<gene>
    <name evidence="8" type="ORF">PRUPE_8G048800</name>
</gene>
<dbReference type="Proteomes" id="UP000006882">
    <property type="component" value="Chromosome G8"/>
</dbReference>
<evidence type="ECO:0000259" key="7">
    <source>
        <dbReference type="PROSITE" id="PS50089"/>
    </source>
</evidence>
<evidence type="ECO:0000256" key="5">
    <source>
        <dbReference type="ARBA" id="ARBA00022833"/>
    </source>
</evidence>
<dbReference type="SUPFAM" id="SSF57850">
    <property type="entry name" value="RING/U-box"/>
    <property type="match status" value="1"/>
</dbReference>
<keyword evidence="3" id="KW-0479">Metal-binding</keyword>
<keyword evidence="9" id="KW-1185">Reference proteome</keyword>
<evidence type="ECO:0000256" key="6">
    <source>
        <dbReference type="PROSITE-ProRule" id="PRU00175"/>
    </source>
</evidence>
<accession>A0A251MTA8</accession>
<reference evidence="8 9" key="1">
    <citation type="journal article" date="2013" name="Nat. Genet.">
        <title>The high-quality draft genome of peach (Prunus persica) identifies unique patterns of genetic diversity, domestication and genome evolution.</title>
        <authorList>
            <consortium name="International Peach Genome Initiative"/>
            <person name="Verde I."/>
            <person name="Abbott A.G."/>
            <person name="Scalabrin S."/>
            <person name="Jung S."/>
            <person name="Shu S."/>
            <person name="Marroni F."/>
            <person name="Zhebentyayeva T."/>
            <person name="Dettori M.T."/>
            <person name="Grimwood J."/>
            <person name="Cattonaro F."/>
            <person name="Zuccolo A."/>
            <person name="Rossini L."/>
            <person name="Jenkins J."/>
            <person name="Vendramin E."/>
            <person name="Meisel L.A."/>
            <person name="Decroocq V."/>
            <person name="Sosinski B."/>
            <person name="Prochnik S."/>
            <person name="Mitros T."/>
            <person name="Policriti A."/>
            <person name="Cipriani G."/>
            <person name="Dondini L."/>
            <person name="Ficklin S."/>
            <person name="Goodstein D.M."/>
            <person name="Xuan P."/>
            <person name="Del Fabbro C."/>
            <person name="Aramini V."/>
            <person name="Copetti D."/>
            <person name="Gonzalez S."/>
            <person name="Horner D.S."/>
            <person name="Falchi R."/>
            <person name="Lucas S."/>
            <person name="Mica E."/>
            <person name="Maldonado J."/>
            <person name="Lazzari B."/>
            <person name="Bielenberg D."/>
            <person name="Pirona R."/>
            <person name="Miculan M."/>
            <person name="Barakat A."/>
            <person name="Testolin R."/>
            <person name="Stella A."/>
            <person name="Tartarini S."/>
            <person name="Tonutti P."/>
            <person name="Arus P."/>
            <person name="Orellana A."/>
            <person name="Wells C."/>
            <person name="Main D."/>
            <person name="Vizzotto G."/>
            <person name="Silva H."/>
            <person name="Salamini F."/>
            <person name="Schmutz J."/>
            <person name="Morgante M."/>
            <person name="Rokhsar D.S."/>
        </authorList>
    </citation>
    <scope>NUCLEOTIDE SEQUENCE [LARGE SCALE GENOMIC DNA]</scope>
    <source>
        <strain evidence="9">cv. Nemared</strain>
    </source>
</reference>
<organism evidence="8 9">
    <name type="scientific">Prunus persica</name>
    <name type="common">Peach</name>
    <name type="synonym">Amygdalus persica</name>
    <dbReference type="NCBI Taxonomy" id="3760"/>
    <lineage>
        <taxon>Eukaryota</taxon>
        <taxon>Viridiplantae</taxon>
        <taxon>Streptophyta</taxon>
        <taxon>Embryophyta</taxon>
        <taxon>Tracheophyta</taxon>
        <taxon>Spermatophyta</taxon>
        <taxon>Magnoliopsida</taxon>
        <taxon>eudicotyledons</taxon>
        <taxon>Gunneridae</taxon>
        <taxon>Pentapetalae</taxon>
        <taxon>rosids</taxon>
        <taxon>fabids</taxon>
        <taxon>Rosales</taxon>
        <taxon>Rosaceae</taxon>
        <taxon>Amygdaloideae</taxon>
        <taxon>Amygdaleae</taxon>
        <taxon>Prunus</taxon>
    </lineage>
</organism>
<evidence type="ECO:0000313" key="9">
    <source>
        <dbReference type="Proteomes" id="UP000006882"/>
    </source>
</evidence>
<dbReference type="SMR" id="A0A251MTA8"/>
<keyword evidence="4 6" id="KW-0863">Zinc-finger</keyword>
<dbReference type="eggNOG" id="KOG0800">
    <property type="taxonomic scope" value="Eukaryota"/>
</dbReference>
<evidence type="ECO:0000256" key="2">
    <source>
        <dbReference type="ARBA" id="ARBA00012483"/>
    </source>
</evidence>
<dbReference type="STRING" id="3760.A0A251MTA8"/>
<dbReference type="Gene3D" id="3.30.40.10">
    <property type="entry name" value="Zinc/RING finger domain, C3HC4 (zinc finger)"/>
    <property type="match status" value="1"/>
</dbReference>
<sequence>MSIVRYFDTLVWQRTKPDINQSHLPPDVLHIVFKLYKSTTRAWCPREDDHDVPIVVPYSRRNLVFITQETIKVPRTMLKSSSTTSLVVDILSSMLVPEHEHPALIEKIFRVLVEKYSSDKTNTMLPIVVGINDATLHITTIGDDGQTSDEVLDRVTRESTQTYEPKPIPADKLIIEQLEKLRLDDLEEITGQMACTICMEDFEGGVEVSRLPCLHLYHGDCIVQWLETSHLCPLCRYPMPPAH</sequence>
<feature type="domain" description="RING-type" evidence="7">
    <location>
        <begin position="195"/>
        <end position="236"/>
    </location>
</feature>
<dbReference type="AlphaFoldDB" id="A0A251MTA8"/>